<feature type="binding site" evidence="12">
    <location>
        <position position="254"/>
    </location>
    <ligand>
        <name>K(+)</name>
        <dbReference type="ChEBI" id="CHEBI:29103"/>
    </ligand>
</feature>
<dbReference type="Pfam" id="PF00294">
    <property type="entry name" value="PfkB"/>
    <property type="match status" value="1"/>
</dbReference>
<sequence>MSAKDVIVLNSHGVGQYAYCDHMPVWGETLPVKKWHIAEDGGKGSNVAVALGRLGLDVAYIGKVGNDPWGDLGERWMREAGADTTYLYRTDEVATGTGLILIGPDGQNTIIDGDSSSVMLTEQEVIDALDAMAGSRYFVTGFEVPMAVSLAGARHAKELGMTVALNPSPLPEEPMGDLSYVDYLFINEVEGRYIEGVDPDAEIDHKALAQRVIDTYHVGCVVMTLGDEGSCALTGDGEFITVAPTHVDKVVNTAGAGDGFMASTVAGLVWGKSLEEAMTWASKYAALSVTIDGTIPAYRPREEVEAFISTLDE</sequence>
<feature type="binding site" evidence="12">
    <location>
        <position position="291"/>
    </location>
    <ligand>
        <name>K(+)</name>
        <dbReference type="ChEBI" id="CHEBI:29103"/>
    </ligand>
</feature>
<dbReference type="Proteomes" id="UP000824078">
    <property type="component" value="Unassembled WGS sequence"/>
</dbReference>
<dbReference type="AlphaFoldDB" id="A0A9D1HWF2"/>
<evidence type="ECO:0000256" key="12">
    <source>
        <dbReference type="HAMAP-Rule" id="MF_01987"/>
    </source>
</evidence>
<dbReference type="EC" id="2.7.1.15" evidence="2 12"/>
<accession>A0A9D1HWF2</accession>
<dbReference type="CDD" id="cd01174">
    <property type="entry name" value="ribokinase"/>
    <property type="match status" value="1"/>
</dbReference>
<comment type="subcellular location">
    <subcellularLocation>
        <location evidence="12">Cytoplasm</location>
    </subcellularLocation>
</comment>
<keyword evidence="6 12" id="KW-0547">Nucleotide-binding</keyword>
<keyword evidence="4 12" id="KW-0808">Transferase</keyword>
<comment type="subunit">
    <text evidence="12">Homodimer.</text>
</comment>
<proteinExistence type="inferred from homology"/>
<feature type="binding site" evidence="12">
    <location>
        <position position="288"/>
    </location>
    <ligand>
        <name>K(+)</name>
        <dbReference type="ChEBI" id="CHEBI:29103"/>
    </ligand>
</feature>
<keyword evidence="8 12" id="KW-0067">ATP-binding</keyword>
<feature type="binding site" evidence="12">
    <location>
        <position position="143"/>
    </location>
    <ligand>
        <name>substrate</name>
    </ligand>
</feature>
<comment type="catalytic activity">
    <reaction evidence="12">
        <text>D-ribose + ATP = D-ribose 5-phosphate + ADP + H(+)</text>
        <dbReference type="Rhea" id="RHEA:13697"/>
        <dbReference type="ChEBI" id="CHEBI:15378"/>
        <dbReference type="ChEBI" id="CHEBI:30616"/>
        <dbReference type="ChEBI" id="CHEBI:47013"/>
        <dbReference type="ChEBI" id="CHEBI:78346"/>
        <dbReference type="ChEBI" id="CHEBI:456216"/>
        <dbReference type="EC" id="2.7.1.15"/>
    </reaction>
</comment>
<evidence type="ECO:0000313" key="14">
    <source>
        <dbReference type="EMBL" id="HIU23537.1"/>
    </source>
</evidence>
<protein>
    <recommendedName>
        <fullName evidence="3 12">Ribokinase</fullName>
        <shortName evidence="12">RK</shortName>
        <ecNumber evidence="2 12">2.7.1.15</ecNumber>
    </recommendedName>
</protein>
<evidence type="ECO:0000256" key="7">
    <source>
        <dbReference type="ARBA" id="ARBA00022777"/>
    </source>
</evidence>
<dbReference type="HAMAP" id="MF_01987">
    <property type="entry name" value="Ribokinase"/>
    <property type="match status" value="1"/>
</dbReference>
<evidence type="ECO:0000256" key="1">
    <source>
        <dbReference type="ARBA" id="ARBA00005380"/>
    </source>
</evidence>
<evidence type="ECO:0000256" key="10">
    <source>
        <dbReference type="ARBA" id="ARBA00022958"/>
    </source>
</evidence>
<evidence type="ECO:0000256" key="9">
    <source>
        <dbReference type="ARBA" id="ARBA00022842"/>
    </source>
</evidence>
<evidence type="ECO:0000313" key="15">
    <source>
        <dbReference type="Proteomes" id="UP000824078"/>
    </source>
</evidence>
<feature type="active site" description="Proton acceptor" evidence="12">
    <location>
        <position position="258"/>
    </location>
</feature>
<feature type="binding site" evidence="12">
    <location>
        <position position="293"/>
    </location>
    <ligand>
        <name>K(+)</name>
        <dbReference type="ChEBI" id="CHEBI:29103"/>
    </ligand>
</feature>
<dbReference type="PANTHER" id="PTHR10584:SF166">
    <property type="entry name" value="RIBOKINASE"/>
    <property type="match status" value="1"/>
</dbReference>
<dbReference type="InterPro" id="IPR002173">
    <property type="entry name" value="Carboh/pur_kinase_PfkB_CS"/>
</dbReference>
<dbReference type="GO" id="GO:0005737">
    <property type="term" value="C:cytoplasm"/>
    <property type="evidence" value="ECO:0007669"/>
    <property type="project" value="UniProtKB-SubCell"/>
</dbReference>
<name>A0A9D1HWF2_9ACTN</name>
<dbReference type="PROSITE" id="PS00583">
    <property type="entry name" value="PFKB_KINASES_1"/>
    <property type="match status" value="1"/>
</dbReference>
<comment type="similarity">
    <text evidence="12">Belongs to the carbohydrate kinase PfkB family. Ribokinase subfamily.</text>
</comment>
<feature type="binding site" evidence="12">
    <location>
        <begin position="42"/>
        <end position="46"/>
    </location>
    <ligand>
        <name>substrate</name>
    </ligand>
</feature>
<comment type="caution">
    <text evidence="14">The sequence shown here is derived from an EMBL/GenBank/DDBJ whole genome shotgun (WGS) entry which is preliminary data.</text>
</comment>
<comment type="pathway">
    <text evidence="12">Carbohydrate metabolism; D-ribose degradation; D-ribose 5-phosphate from beta-D-ribopyranose: step 2/2.</text>
</comment>
<feature type="binding site" evidence="12">
    <location>
        <begin position="257"/>
        <end position="258"/>
    </location>
    <ligand>
        <name>ATP</name>
        <dbReference type="ChEBI" id="CHEBI:30616"/>
    </ligand>
</feature>
<keyword evidence="5 12" id="KW-0479">Metal-binding</keyword>
<dbReference type="GO" id="GO:0005524">
    <property type="term" value="F:ATP binding"/>
    <property type="evidence" value="ECO:0007669"/>
    <property type="project" value="UniProtKB-UniRule"/>
</dbReference>
<evidence type="ECO:0000256" key="3">
    <source>
        <dbReference type="ARBA" id="ARBA00016943"/>
    </source>
</evidence>
<keyword evidence="12" id="KW-0963">Cytoplasm</keyword>
<comment type="activity regulation">
    <text evidence="12">Activated by a monovalent cation that binds near, but not in, the active site. The most likely occupant of the site in vivo is potassium. Ion binding induces a conformational change that may alter substrate affinity.</text>
</comment>
<comment type="similarity">
    <text evidence="1">Belongs to the carbohydrate kinase pfkB family.</text>
</comment>
<evidence type="ECO:0000256" key="11">
    <source>
        <dbReference type="ARBA" id="ARBA00023277"/>
    </source>
</evidence>
<dbReference type="GO" id="GO:0019303">
    <property type="term" value="P:D-ribose catabolic process"/>
    <property type="evidence" value="ECO:0007669"/>
    <property type="project" value="UniProtKB-UniRule"/>
</dbReference>
<reference evidence="14" key="2">
    <citation type="journal article" date="2021" name="PeerJ">
        <title>Extensive microbial diversity within the chicken gut microbiome revealed by metagenomics and culture.</title>
        <authorList>
            <person name="Gilroy R."/>
            <person name="Ravi A."/>
            <person name="Getino M."/>
            <person name="Pursley I."/>
            <person name="Horton D.L."/>
            <person name="Alikhan N.F."/>
            <person name="Baker D."/>
            <person name="Gharbi K."/>
            <person name="Hall N."/>
            <person name="Watson M."/>
            <person name="Adriaenssens E.M."/>
            <person name="Foster-Nyarko E."/>
            <person name="Jarju S."/>
            <person name="Secka A."/>
            <person name="Antonio M."/>
            <person name="Oren A."/>
            <person name="Chaudhuri R.R."/>
            <person name="La Ragione R."/>
            <person name="Hildebrand F."/>
            <person name="Pallen M.J."/>
        </authorList>
    </citation>
    <scope>NUCLEOTIDE SEQUENCE</scope>
    <source>
        <strain evidence="14">ChiHjej12B11-29160</strain>
    </source>
</reference>
<keyword evidence="9 12" id="KW-0460">Magnesium</keyword>
<evidence type="ECO:0000259" key="13">
    <source>
        <dbReference type="Pfam" id="PF00294"/>
    </source>
</evidence>
<evidence type="ECO:0000256" key="4">
    <source>
        <dbReference type="ARBA" id="ARBA00022679"/>
    </source>
</evidence>
<dbReference type="GO" id="GO:0004747">
    <property type="term" value="F:ribokinase activity"/>
    <property type="evidence" value="ECO:0007669"/>
    <property type="project" value="UniProtKB-UniRule"/>
</dbReference>
<keyword evidence="11 12" id="KW-0119">Carbohydrate metabolism</keyword>
<keyword evidence="7 12" id="KW-0418">Kinase</keyword>
<dbReference type="InterPro" id="IPR011611">
    <property type="entry name" value="PfkB_dom"/>
</dbReference>
<dbReference type="EMBL" id="DVMQ01000004">
    <property type="protein sequence ID" value="HIU23537.1"/>
    <property type="molecule type" value="Genomic_DNA"/>
</dbReference>
<organism evidence="14 15">
    <name type="scientific">Candidatus Coprovicinus avistercoris</name>
    <dbReference type="NCBI Taxonomy" id="2840754"/>
    <lineage>
        <taxon>Bacteria</taxon>
        <taxon>Bacillati</taxon>
        <taxon>Actinomycetota</taxon>
        <taxon>Coriobacteriia</taxon>
        <taxon>Coriobacteriales</taxon>
        <taxon>Coriobacteriaceae</taxon>
        <taxon>Coriobacteriaceae incertae sedis</taxon>
        <taxon>Candidatus Coprovicinus</taxon>
    </lineage>
</organism>
<dbReference type="InterPro" id="IPR029056">
    <property type="entry name" value="Ribokinase-like"/>
</dbReference>
<dbReference type="GO" id="GO:0046872">
    <property type="term" value="F:metal ion binding"/>
    <property type="evidence" value="ECO:0007669"/>
    <property type="project" value="UniProtKB-KW"/>
</dbReference>
<evidence type="ECO:0000256" key="8">
    <source>
        <dbReference type="ARBA" id="ARBA00022840"/>
    </source>
</evidence>
<comment type="cofactor">
    <cofactor evidence="12">
        <name>Mg(2+)</name>
        <dbReference type="ChEBI" id="CHEBI:18420"/>
    </cofactor>
    <text evidence="12">Requires a divalent cation, most likely magnesium in vivo, as an electrophilic catalyst to aid phosphoryl group transfer. It is the chelate of the metal and the nucleotide that is the actual substrate.</text>
</comment>
<dbReference type="PRINTS" id="PR00990">
    <property type="entry name" value="RIBOKINASE"/>
</dbReference>
<dbReference type="Gene3D" id="3.40.1190.20">
    <property type="match status" value="1"/>
</dbReference>
<dbReference type="InterPro" id="IPR011877">
    <property type="entry name" value="Ribokinase"/>
</dbReference>
<comment type="function">
    <text evidence="12">Catalyzes the phosphorylation of ribose at O-5 in a reaction requiring ATP and magnesium. The resulting D-ribose-5-phosphate can then be used either for sythesis of nucleotides, histidine, and tryptophan, or as a component of the pentose phosphate pathway.</text>
</comment>
<feature type="binding site" evidence="12">
    <location>
        <position position="252"/>
    </location>
    <ligand>
        <name>K(+)</name>
        <dbReference type="ChEBI" id="CHEBI:29103"/>
    </ligand>
</feature>
<keyword evidence="10 12" id="KW-0630">Potassium</keyword>
<gene>
    <name evidence="12" type="primary">rbsK</name>
    <name evidence="14" type="ORF">IAD17_01240</name>
</gene>
<feature type="binding site" evidence="12">
    <location>
        <position position="187"/>
    </location>
    <ligand>
        <name>ATP</name>
        <dbReference type="ChEBI" id="CHEBI:30616"/>
    </ligand>
</feature>
<feature type="binding site" evidence="12">
    <location>
        <position position="258"/>
    </location>
    <ligand>
        <name>substrate</name>
    </ligand>
</feature>
<dbReference type="SUPFAM" id="SSF53613">
    <property type="entry name" value="Ribokinase-like"/>
    <property type="match status" value="1"/>
</dbReference>
<feature type="domain" description="Carbohydrate kinase PfkB" evidence="13">
    <location>
        <begin position="41"/>
        <end position="296"/>
    </location>
</feature>
<dbReference type="InterPro" id="IPR002139">
    <property type="entry name" value="Ribo/fructo_kinase"/>
</dbReference>
<reference evidence="14" key="1">
    <citation type="submission" date="2020-10" db="EMBL/GenBank/DDBJ databases">
        <authorList>
            <person name="Gilroy R."/>
        </authorList>
    </citation>
    <scope>NUCLEOTIDE SEQUENCE</scope>
    <source>
        <strain evidence="14">ChiHjej12B11-29160</strain>
    </source>
</reference>
<dbReference type="PANTHER" id="PTHR10584">
    <property type="entry name" value="SUGAR KINASE"/>
    <property type="match status" value="1"/>
</dbReference>
<evidence type="ECO:0000256" key="6">
    <source>
        <dbReference type="ARBA" id="ARBA00022741"/>
    </source>
</evidence>
<evidence type="ECO:0000256" key="2">
    <source>
        <dbReference type="ARBA" id="ARBA00012035"/>
    </source>
</evidence>
<feature type="binding site" evidence="12">
    <location>
        <begin position="224"/>
        <end position="229"/>
    </location>
    <ligand>
        <name>ATP</name>
        <dbReference type="ChEBI" id="CHEBI:30616"/>
    </ligand>
</feature>
<evidence type="ECO:0000256" key="5">
    <source>
        <dbReference type="ARBA" id="ARBA00022723"/>
    </source>
</evidence>
<comment type="caution">
    <text evidence="12">Lacks conserved residue(s) required for the propagation of feature annotation.</text>
</comment>